<dbReference type="EMBL" id="CAACVI010000051">
    <property type="protein sequence ID" value="VEN75329.1"/>
    <property type="molecule type" value="Genomic_DNA"/>
</dbReference>
<feature type="signal peptide" evidence="1">
    <location>
        <begin position="1"/>
        <end position="19"/>
    </location>
</feature>
<dbReference type="PROSITE" id="PS51257">
    <property type="entry name" value="PROKAR_LIPOPROTEIN"/>
    <property type="match status" value="1"/>
</dbReference>
<evidence type="ECO:0000313" key="2">
    <source>
        <dbReference type="EMBL" id="VEN75329.1"/>
    </source>
</evidence>
<organism evidence="2">
    <name type="scientific">uncultured Desulfobacteraceae bacterium</name>
    <dbReference type="NCBI Taxonomy" id="218296"/>
    <lineage>
        <taxon>Bacteria</taxon>
        <taxon>Pseudomonadati</taxon>
        <taxon>Thermodesulfobacteriota</taxon>
        <taxon>Desulfobacteria</taxon>
        <taxon>Desulfobacterales</taxon>
        <taxon>Desulfobacteraceae</taxon>
        <taxon>environmental samples</taxon>
    </lineage>
</organism>
<accession>A0A484HKP6</accession>
<dbReference type="AlphaFoldDB" id="A0A484HKP6"/>
<protein>
    <submittedName>
        <fullName evidence="2">Uncharacterized protein</fullName>
    </submittedName>
</protein>
<name>A0A484HKP6_9BACT</name>
<evidence type="ECO:0000256" key="1">
    <source>
        <dbReference type="SAM" id="SignalP"/>
    </source>
</evidence>
<sequence length="455" mass="50038">MKKHLVLIALAAILSGCGAVSLKSVPYGEGVAKGAAYATPMKVIAIEVDYVKQVKSRKVFGYTVENEGRLPRVIAVSASLSEEIRPDPRNIFLVNVDDIAEAGTFSASMDYKFTDLGLLSSVDSQISDKKKEIVEKTIGASLSLAKIVAIAQKDRAGIEALPPYIRPMARRIMDIYEKLGKADEELASPETKEKKKAQEGAKIRSKLLTELKKLHKEIGFYIENNREVTVTSEPKSARFVLPYDLSGFKGPKKDPAAGGEYYEMAFSLGGLVQEVTDVFAPRIKARLYISKEEKAMAAARLESRTDGLVHRLPISARLVVRVENPGLGKFNSIDKYVSMPQLSRFFAMPLKSKRFGKRKTKLKFSAATGGLIHFGAATDSSYENMAESLDQAAGDIRSDLSDIATAKDDWAKESMLSQKYRVSAEKSYLKTLVEIEALRKEIERIKSGAPAVDEP</sequence>
<feature type="chain" id="PRO_5019732147" evidence="1">
    <location>
        <begin position="20"/>
        <end position="455"/>
    </location>
</feature>
<proteinExistence type="predicted"/>
<reference evidence="2" key="1">
    <citation type="submission" date="2019-01" db="EMBL/GenBank/DDBJ databases">
        <authorList>
            <consortium name="Genoscope - CEA"/>
            <person name="William W."/>
        </authorList>
    </citation>
    <scope>NUCLEOTIDE SEQUENCE</scope>
    <source>
        <strain evidence="2">CR-1</strain>
    </source>
</reference>
<gene>
    <name evidence="2" type="ORF">EPICR_80020</name>
</gene>
<keyword evidence="1" id="KW-0732">Signal</keyword>